<protein>
    <submittedName>
        <fullName evidence="2">Uncharacterized protein</fullName>
    </submittedName>
</protein>
<sequence>MKKEEQYCAELNGRLLKRVSVITGVMAGAMADGYLRLVSGDEGNLLVHSVLFLLVTVVVAGTIYGIVSLNRRLSCN</sequence>
<keyword evidence="1" id="KW-1133">Transmembrane helix</keyword>
<dbReference type="EMBL" id="JALBUS010000003">
    <property type="protein sequence ID" value="MDX8416733.1"/>
    <property type="molecule type" value="Genomic_DNA"/>
</dbReference>
<dbReference type="Proteomes" id="UP001285244">
    <property type="component" value="Unassembled WGS sequence"/>
</dbReference>
<feature type="transmembrane region" description="Helical" evidence="1">
    <location>
        <begin position="45"/>
        <end position="67"/>
    </location>
</feature>
<comment type="caution">
    <text evidence="2">The sequence shown here is derived from an EMBL/GenBank/DDBJ whole genome shotgun (WGS) entry which is preliminary data.</text>
</comment>
<accession>A0ABU4WJK9</accession>
<gene>
    <name evidence="2" type="ORF">MOZ64_02590</name>
</gene>
<keyword evidence="3" id="KW-1185">Reference proteome</keyword>
<proteinExistence type="predicted"/>
<feature type="transmembrane region" description="Helical" evidence="1">
    <location>
        <begin position="21"/>
        <end position="39"/>
    </location>
</feature>
<name>A0ABU4WJK9_9FIRM</name>
<dbReference type="RefSeq" id="WP_320325064.1">
    <property type="nucleotide sequence ID" value="NZ_JALBUS010000003.1"/>
</dbReference>
<organism evidence="2 3">
    <name type="scientific">Absicoccus intestinalis</name>
    <dbReference type="NCBI Taxonomy" id="2926319"/>
    <lineage>
        <taxon>Bacteria</taxon>
        <taxon>Bacillati</taxon>
        <taxon>Bacillota</taxon>
        <taxon>Erysipelotrichia</taxon>
        <taxon>Erysipelotrichales</taxon>
        <taxon>Erysipelotrichaceae</taxon>
        <taxon>Absicoccus</taxon>
    </lineage>
</organism>
<reference evidence="2 3" key="1">
    <citation type="submission" date="2022-03" db="EMBL/GenBank/DDBJ databases">
        <title>Novel taxa within the pig intestine.</title>
        <authorList>
            <person name="Wylensek D."/>
            <person name="Bishof K."/>
            <person name="Afrizal A."/>
            <person name="Clavel T."/>
        </authorList>
    </citation>
    <scope>NUCLEOTIDE SEQUENCE [LARGE SCALE GENOMIC DNA]</scope>
    <source>
        <strain evidence="2 3">Cla-KB-P134</strain>
    </source>
</reference>
<keyword evidence="1" id="KW-0472">Membrane</keyword>
<keyword evidence="1" id="KW-0812">Transmembrane</keyword>
<evidence type="ECO:0000313" key="2">
    <source>
        <dbReference type="EMBL" id="MDX8416733.1"/>
    </source>
</evidence>
<evidence type="ECO:0000313" key="3">
    <source>
        <dbReference type="Proteomes" id="UP001285244"/>
    </source>
</evidence>
<evidence type="ECO:0000256" key="1">
    <source>
        <dbReference type="SAM" id="Phobius"/>
    </source>
</evidence>